<keyword evidence="2" id="KW-1003">Cell membrane</keyword>
<dbReference type="InterPro" id="IPR005899">
    <property type="entry name" value="Na_pump_deCOase"/>
</dbReference>
<keyword evidence="4 6" id="KW-1133">Transmembrane helix</keyword>
<reference evidence="7 8" key="1">
    <citation type="submission" date="2018-05" db="EMBL/GenBank/DDBJ databases">
        <title>Marinilabilia rubrum sp. nov., isolated from saltern sediment.</title>
        <authorList>
            <person name="Zhang R."/>
        </authorList>
    </citation>
    <scope>NUCLEOTIDE SEQUENCE [LARGE SCALE GENOMIC DNA]</scope>
    <source>
        <strain evidence="7 8">WTE16</strain>
    </source>
</reference>
<keyword evidence="8" id="KW-1185">Reference proteome</keyword>
<evidence type="ECO:0000256" key="5">
    <source>
        <dbReference type="ARBA" id="ARBA00023136"/>
    </source>
</evidence>
<dbReference type="EMBL" id="QEWP01000004">
    <property type="protein sequence ID" value="PWE00099.1"/>
    <property type="molecule type" value="Genomic_DNA"/>
</dbReference>
<comment type="subcellular location">
    <subcellularLocation>
        <location evidence="1">Cell membrane</location>
    </subcellularLocation>
</comment>
<evidence type="ECO:0000256" key="6">
    <source>
        <dbReference type="SAM" id="Phobius"/>
    </source>
</evidence>
<dbReference type="AlphaFoldDB" id="A0A2U2BAK7"/>
<dbReference type="Pfam" id="PF04277">
    <property type="entry name" value="OAD_gamma"/>
    <property type="match status" value="1"/>
</dbReference>
<feature type="transmembrane region" description="Helical" evidence="6">
    <location>
        <begin position="12"/>
        <end position="38"/>
    </location>
</feature>
<evidence type="ECO:0000256" key="4">
    <source>
        <dbReference type="ARBA" id="ARBA00022989"/>
    </source>
</evidence>
<dbReference type="GO" id="GO:0036376">
    <property type="term" value="P:sodium ion export across plasma membrane"/>
    <property type="evidence" value="ECO:0007669"/>
    <property type="project" value="InterPro"/>
</dbReference>
<dbReference type="OrthoDB" id="1446022at2"/>
<evidence type="ECO:0000256" key="2">
    <source>
        <dbReference type="ARBA" id="ARBA00022475"/>
    </source>
</evidence>
<evidence type="ECO:0000313" key="8">
    <source>
        <dbReference type="Proteomes" id="UP000244956"/>
    </source>
</evidence>
<evidence type="ECO:0000313" key="7">
    <source>
        <dbReference type="EMBL" id="PWE00099.1"/>
    </source>
</evidence>
<gene>
    <name evidence="7" type="ORF">DDZ16_06995</name>
</gene>
<evidence type="ECO:0000256" key="3">
    <source>
        <dbReference type="ARBA" id="ARBA00022692"/>
    </source>
</evidence>
<protein>
    <submittedName>
        <fullName evidence="7">Uncharacterized protein</fullName>
    </submittedName>
</protein>
<dbReference type="Proteomes" id="UP000244956">
    <property type="component" value="Unassembled WGS sequence"/>
</dbReference>
<name>A0A2U2BAK7_9BACT</name>
<organism evidence="7 8">
    <name type="scientific">Marinilabilia rubra</name>
    <dbReference type="NCBI Taxonomy" id="2162893"/>
    <lineage>
        <taxon>Bacteria</taxon>
        <taxon>Pseudomonadati</taxon>
        <taxon>Bacteroidota</taxon>
        <taxon>Bacteroidia</taxon>
        <taxon>Marinilabiliales</taxon>
        <taxon>Marinilabiliaceae</taxon>
        <taxon>Marinilabilia</taxon>
    </lineage>
</organism>
<dbReference type="GO" id="GO:0005886">
    <property type="term" value="C:plasma membrane"/>
    <property type="evidence" value="ECO:0007669"/>
    <property type="project" value="UniProtKB-SubCell"/>
</dbReference>
<proteinExistence type="predicted"/>
<evidence type="ECO:0000256" key="1">
    <source>
        <dbReference type="ARBA" id="ARBA00004236"/>
    </source>
</evidence>
<sequence length="121" mass="14189">MNHFLEVVNWSQIWVITAVGYSVVFSALILLIFVFKFMPKVLKLQMKRKLKREGKYTEKEGEEEEYIAGEVNAAIGTALSLYFSDLHDDESKIITIKRVERRYSPWSSKIYNINNVLPTRR</sequence>
<accession>A0A2U2BAK7</accession>
<keyword evidence="3 6" id="KW-0812">Transmembrane</keyword>
<keyword evidence="5 6" id="KW-0472">Membrane</keyword>
<dbReference type="GO" id="GO:0015081">
    <property type="term" value="F:sodium ion transmembrane transporter activity"/>
    <property type="evidence" value="ECO:0007669"/>
    <property type="project" value="InterPro"/>
</dbReference>
<comment type="caution">
    <text evidence="7">The sequence shown here is derived from an EMBL/GenBank/DDBJ whole genome shotgun (WGS) entry which is preliminary data.</text>
</comment>
<dbReference type="RefSeq" id="WP_109263722.1">
    <property type="nucleotide sequence ID" value="NZ_QEWP01000004.1"/>
</dbReference>